<keyword evidence="4" id="KW-0804">Transcription</keyword>
<dbReference type="EMBL" id="JABGBN010000003">
    <property type="protein sequence ID" value="NOL51726.1"/>
    <property type="molecule type" value="Genomic_DNA"/>
</dbReference>
<dbReference type="Gene3D" id="1.10.10.10">
    <property type="entry name" value="Winged helix-like DNA-binding domain superfamily/Winged helix DNA-binding domain"/>
    <property type="match status" value="1"/>
</dbReference>
<name>A0A849P3T8_9BURK</name>
<reference evidence="6 7" key="1">
    <citation type="submission" date="2020-05" db="EMBL/GenBank/DDBJ databases">
        <authorList>
            <person name="Niu N."/>
        </authorList>
    </citation>
    <scope>NUCLEOTIDE SEQUENCE [LARGE SCALE GENOMIC DNA]</scope>
    <source>
        <strain evidence="6 7">3340-03</strain>
    </source>
</reference>
<gene>
    <name evidence="6" type="ORF">HKX39_06015</name>
</gene>
<dbReference type="CDD" id="cd08422">
    <property type="entry name" value="PBP2_CrgA_like"/>
    <property type="match status" value="1"/>
</dbReference>
<comment type="caution">
    <text evidence="6">The sequence shown here is derived from an EMBL/GenBank/DDBJ whole genome shotgun (WGS) entry which is preliminary data.</text>
</comment>
<evidence type="ECO:0000256" key="4">
    <source>
        <dbReference type="ARBA" id="ARBA00023163"/>
    </source>
</evidence>
<dbReference type="Pfam" id="PF00126">
    <property type="entry name" value="HTH_1"/>
    <property type="match status" value="1"/>
</dbReference>
<dbReference type="InterPro" id="IPR036390">
    <property type="entry name" value="WH_DNA-bd_sf"/>
</dbReference>
<proteinExistence type="inferred from homology"/>
<keyword evidence="3" id="KW-0238">DNA-binding</keyword>
<keyword evidence="7" id="KW-1185">Reference proteome</keyword>
<protein>
    <submittedName>
        <fullName evidence="6">LysR family transcriptional regulator</fullName>
    </submittedName>
</protein>
<dbReference type="PANTHER" id="PTHR30537">
    <property type="entry name" value="HTH-TYPE TRANSCRIPTIONAL REGULATOR"/>
    <property type="match status" value="1"/>
</dbReference>
<keyword evidence="2" id="KW-0805">Transcription regulation</keyword>
<dbReference type="GO" id="GO:0043565">
    <property type="term" value="F:sequence-specific DNA binding"/>
    <property type="evidence" value="ECO:0007669"/>
    <property type="project" value="TreeGrafter"/>
</dbReference>
<dbReference type="InterPro" id="IPR058163">
    <property type="entry name" value="LysR-type_TF_proteobact-type"/>
</dbReference>
<evidence type="ECO:0000256" key="2">
    <source>
        <dbReference type="ARBA" id="ARBA00023015"/>
    </source>
</evidence>
<dbReference type="PANTHER" id="PTHR30537:SF35">
    <property type="entry name" value="TRANSCRIPTIONAL REGULATORY PROTEIN"/>
    <property type="match status" value="1"/>
</dbReference>
<dbReference type="AlphaFoldDB" id="A0A849P3T8"/>
<dbReference type="Pfam" id="PF03466">
    <property type="entry name" value="LysR_substrate"/>
    <property type="match status" value="1"/>
</dbReference>
<dbReference type="Gene3D" id="3.40.190.290">
    <property type="match status" value="1"/>
</dbReference>
<dbReference type="PROSITE" id="PS50931">
    <property type="entry name" value="HTH_LYSR"/>
    <property type="match status" value="1"/>
</dbReference>
<evidence type="ECO:0000313" key="6">
    <source>
        <dbReference type="EMBL" id="NOL51726.1"/>
    </source>
</evidence>
<evidence type="ECO:0000259" key="5">
    <source>
        <dbReference type="PROSITE" id="PS50931"/>
    </source>
</evidence>
<dbReference type="InterPro" id="IPR005119">
    <property type="entry name" value="LysR_subst-bd"/>
</dbReference>
<dbReference type="SUPFAM" id="SSF53850">
    <property type="entry name" value="Periplasmic binding protein-like II"/>
    <property type="match status" value="1"/>
</dbReference>
<accession>A0A849P3T8</accession>
<comment type="similarity">
    <text evidence="1">Belongs to the LysR transcriptional regulatory family.</text>
</comment>
<evidence type="ECO:0000256" key="3">
    <source>
        <dbReference type="ARBA" id="ARBA00023125"/>
    </source>
</evidence>
<dbReference type="FunFam" id="3.40.190.290:FF:000001">
    <property type="entry name" value="Transcriptional regulator, LysR family"/>
    <property type="match status" value="1"/>
</dbReference>
<dbReference type="SUPFAM" id="SSF46785">
    <property type="entry name" value="Winged helix' DNA-binding domain"/>
    <property type="match status" value="1"/>
</dbReference>
<dbReference type="InterPro" id="IPR000847">
    <property type="entry name" value="LysR_HTH_N"/>
</dbReference>
<dbReference type="FunFam" id="1.10.10.10:FF:000001">
    <property type="entry name" value="LysR family transcriptional regulator"/>
    <property type="match status" value="1"/>
</dbReference>
<dbReference type="GO" id="GO:0003700">
    <property type="term" value="F:DNA-binding transcription factor activity"/>
    <property type="evidence" value="ECO:0007669"/>
    <property type="project" value="InterPro"/>
</dbReference>
<dbReference type="InterPro" id="IPR036388">
    <property type="entry name" value="WH-like_DNA-bd_sf"/>
</dbReference>
<organism evidence="6 7">
    <name type="scientific">Pelistega suis</name>
    <dbReference type="NCBI Taxonomy" id="1631957"/>
    <lineage>
        <taxon>Bacteria</taxon>
        <taxon>Pseudomonadati</taxon>
        <taxon>Pseudomonadota</taxon>
        <taxon>Betaproteobacteria</taxon>
        <taxon>Burkholderiales</taxon>
        <taxon>Alcaligenaceae</taxon>
        <taxon>Pelistega</taxon>
    </lineage>
</organism>
<feature type="domain" description="HTH lysR-type" evidence="5">
    <location>
        <begin position="1"/>
        <end position="59"/>
    </location>
</feature>
<evidence type="ECO:0000313" key="7">
    <source>
        <dbReference type="Proteomes" id="UP000537862"/>
    </source>
</evidence>
<evidence type="ECO:0000256" key="1">
    <source>
        <dbReference type="ARBA" id="ARBA00009437"/>
    </source>
</evidence>
<dbReference type="GO" id="GO:0006351">
    <property type="term" value="P:DNA-templated transcription"/>
    <property type="evidence" value="ECO:0007669"/>
    <property type="project" value="TreeGrafter"/>
</dbReference>
<sequence length="296" mass="33779">MDKLTAIKVFLSVAESGSFTKTSEQMDISKPMITRYVALMEEWLNARLFQRTTRKVALTEAGEQALMFCQKIMQSTIEMEQEMLARQGELRGLIRISSNGSFGATHLTQAINTFLVQHPKVSVQLDLSDRLVDLVAERMDLVVRITNHPDPSLIARKLADCHSTLVATPTYIAQYGEPLHPEDLHQHRYLTHANINRREWRFCKGKEEVLLELHSQFTSNETGALLNSVLANNGIAMLPNYMVEEFVRAGQLKAVMSDWQLPVHQIYAMYPSRHKLPLVVRKLIDFLVESFQGKAW</sequence>
<dbReference type="Proteomes" id="UP000537862">
    <property type="component" value="Unassembled WGS sequence"/>
</dbReference>
<dbReference type="RefSeq" id="WP_171680422.1">
    <property type="nucleotide sequence ID" value="NZ_JABGBN010000003.1"/>
</dbReference>